<dbReference type="InterPro" id="IPR013321">
    <property type="entry name" value="Arc_rbn_hlx_hlx"/>
</dbReference>
<dbReference type="Proteomes" id="UP000660021">
    <property type="component" value="Unassembled WGS sequence"/>
</dbReference>
<dbReference type="EMBL" id="JACOPR010000003">
    <property type="protein sequence ID" value="MBC5730446.1"/>
    <property type="molecule type" value="Genomic_DNA"/>
</dbReference>
<dbReference type="NCBIfam" id="TIGR02384">
    <property type="entry name" value="RelB_DinJ"/>
    <property type="match status" value="1"/>
</dbReference>
<name>A0ABR7HSE0_9FIRM</name>
<dbReference type="Pfam" id="PF04221">
    <property type="entry name" value="RelB"/>
    <property type="match status" value="1"/>
</dbReference>
<organism evidence="1 2">
    <name type="scientific">Pseudoflavonifractor hominis</name>
    <dbReference type="NCBI Taxonomy" id="2763059"/>
    <lineage>
        <taxon>Bacteria</taxon>
        <taxon>Bacillati</taxon>
        <taxon>Bacillota</taxon>
        <taxon>Clostridia</taxon>
        <taxon>Eubacteriales</taxon>
        <taxon>Oscillospiraceae</taxon>
        <taxon>Pseudoflavonifractor</taxon>
    </lineage>
</organism>
<comment type="caution">
    <text evidence="1">The sequence shown here is derived from an EMBL/GenBank/DDBJ whole genome shotgun (WGS) entry which is preliminary data.</text>
</comment>
<dbReference type="InterPro" id="IPR007337">
    <property type="entry name" value="RelB/DinJ"/>
</dbReference>
<reference evidence="1 2" key="1">
    <citation type="submission" date="2020-08" db="EMBL/GenBank/DDBJ databases">
        <title>Genome public.</title>
        <authorList>
            <person name="Liu C."/>
            <person name="Sun Q."/>
        </authorList>
    </citation>
    <scope>NUCLEOTIDE SEQUENCE [LARGE SCALE GENOMIC DNA]</scope>
    <source>
        <strain evidence="1 2">New-38</strain>
    </source>
</reference>
<accession>A0ABR7HSE0</accession>
<keyword evidence="2" id="KW-1185">Reference proteome</keyword>
<gene>
    <name evidence="1" type="ORF">H8S34_06320</name>
</gene>
<dbReference type="Gene3D" id="1.10.1220.10">
    <property type="entry name" value="Met repressor-like"/>
    <property type="match status" value="1"/>
</dbReference>
<evidence type="ECO:0000313" key="1">
    <source>
        <dbReference type="EMBL" id="MBC5730446.1"/>
    </source>
</evidence>
<proteinExistence type="predicted"/>
<sequence>MAAKTANVTARVQPEIKQKAEAILDQLGIPVSVLIDSLYRQIIMTNSIPYSFRIPALPTQDELSAEQFNQMMEKRLNQAKAGQGMDLNSAFARISESI</sequence>
<evidence type="ECO:0000313" key="2">
    <source>
        <dbReference type="Proteomes" id="UP000660021"/>
    </source>
</evidence>
<protein>
    <submittedName>
        <fullName evidence="1">Type II toxin-antitoxin system RelB/DinJ family antitoxin</fullName>
    </submittedName>
</protein>